<feature type="compositionally biased region" description="Polar residues" evidence="1">
    <location>
        <begin position="99"/>
        <end position="115"/>
    </location>
</feature>
<organism evidence="2 3">
    <name type="scientific">Takifugu flavidus</name>
    <name type="common">sansaifugu</name>
    <dbReference type="NCBI Taxonomy" id="433684"/>
    <lineage>
        <taxon>Eukaryota</taxon>
        <taxon>Metazoa</taxon>
        <taxon>Chordata</taxon>
        <taxon>Craniata</taxon>
        <taxon>Vertebrata</taxon>
        <taxon>Euteleostomi</taxon>
        <taxon>Actinopterygii</taxon>
        <taxon>Neopterygii</taxon>
        <taxon>Teleostei</taxon>
        <taxon>Neoteleostei</taxon>
        <taxon>Acanthomorphata</taxon>
        <taxon>Eupercaria</taxon>
        <taxon>Tetraodontiformes</taxon>
        <taxon>Tetradontoidea</taxon>
        <taxon>Tetraodontidae</taxon>
        <taxon>Takifugu</taxon>
    </lineage>
</organism>
<proteinExistence type="predicted"/>
<comment type="caution">
    <text evidence="2">The sequence shown here is derived from an EMBL/GenBank/DDBJ whole genome shotgun (WGS) entry which is preliminary data.</text>
</comment>
<sequence>MNGGSFASRMVTVSGGCRRQNVQSDLRGFEKNKRNFGWKWRALQHAAALLHSDRLVLGPRAERSRTQAAEQVESQDRRGQRSPQGQTGVRPGHNRPPSELTQPANQLAPAQSSGG</sequence>
<feature type="region of interest" description="Disordered" evidence="1">
    <location>
        <begin position="60"/>
        <end position="115"/>
    </location>
</feature>
<dbReference type="AlphaFoldDB" id="A0A5C6MZR6"/>
<name>A0A5C6MZR6_9TELE</name>
<feature type="region of interest" description="Disordered" evidence="1">
    <location>
        <begin position="1"/>
        <end position="28"/>
    </location>
</feature>
<evidence type="ECO:0000313" key="3">
    <source>
        <dbReference type="Proteomes" id="UP000324091"/>
    </source>
</evidence>
<reference evidence="2 3" key="1">
    <citation type="submission" date="2019-04" db="EMBL/GenBank/DDBJ databases">
        <title>Chromosome genome assembly for Takifugu flavidus.</title>
        <authorList>
            <person name="Xiao S."/>
        </authorList>
    </citation>
    <scope>NUCLEOTIDE SEQUENCE [LARGE SCALE GENOMIC DNA]</scope>
    <source>
        <strain evidence="2">HTHZ2018</strain>
        <tissue evidence="2">Muscle</tissue>
    </source>
</reference>
<evidence type="ECO:0000256" key="1">
    <source>
        <dbReference type="SAM" id="MobiDB-lite"/>
    </source>
</evidence>
<evidence type="ECO:0000313" key="2">
    <source>
        <dbReference type="EMBL" id="TWW58930.1"/>
    </source>
</evidence>
<keyword evidence="3" id="KW-1185">Reference proteome</keyword>
<accession>A0A5C6MZR6</accession>
<dbReference type="Proteomes" id="UP000324091">
    <property type="component" value="Chromosome 6"/>
</dbReference>
<gene>
    <name evidence="2" type="ORF">D4764_06G0004600</name>
</gene>
<protein>
    <submittedName>
        <fullName evidence="2">Uncharacterized protein</fullName>
    </submittedName>
</protein>
<dbReference type="EMBL" id="RHFK02000019">
    <property type="protein sequence ID" value="TWW58930.1"/>
    <property type="molecule type" value="Genomic_DNA"/>
</dbReference>